<proteinExistence type="predicted"/>
<accession>A0A381RFZ9</accession>
<protein>
    <submittedName>
        <fullName evidence="1">Uncharacterized protein</fullName>
    </submittedName>
</protein>
<organism evidence="1">
    <name type="scientific">marine metagenome</name>
    <dbReference type="NCBI Taxonomy" id="408172"/>
    <lineage>
        <taxon>unclassified sequences</taxon>
        <taxon>metagenomes</taxon>
        <taxon>ecological metagenomes</taxon>
    </lineage>
</organism>
<evidence type="ECO:0000313" key="1">
    <source>
        <dbReference type="EMBL" id="SUZ89878.1"/>
    </source>
</evidence>
<name>A0A381RFZ9_9ZZZZ</name>
<dbReference type="EMBL" id="UINC01001847">
    <property type="protein sequence ID" value="SUZ89878.1"/>
    <property type="molecule type" value="Genomic_DNA"/>
</dbReference>
<gene>
    <name evidence="1" type="ORF">METZ01_LOCUS42732</name>
</gene>
<dbReference type="AlphaFoldDB" id="A0A381RFZ9"/>
<reference evidence="1" key="1">
    <citation type="submission" date="2018-05" db="EMBL/GenBank/DDBJ databases">
        <authorList>
            <person name="Lanie J.A."/>
            <person name="Ng W.-L."/>
            <person name="Kazmierczak K.M."/>
            <person name="Andrzejewski T.M."/>
            <person name="Davidsen T.M."/>
            <person name="Wayne K.J."/>
            <person name="Tettelin H."/>
            <person name="Glass J.I."/>
            <person name="Rusch D."/>
            <person name="Podicherti R."/>
            <person name="Tsui H.-C.T."/>
            <person name="Winkler M.E."/>
        </authorList>
    </citation>
    <scope>NUCLEOTIDE SEQUENCE</scope>
</reference>
<sequence length="157" mass="17482">MVDEAGLVPGSDAPVEDKLIFLQGNMVSFASQYNLPVIEVSLVVSKYLRILTASLEGHAKLHRETIPEDLLRSRPLEAIPITPNLSDFPMETLLDKVDQDRMDILDTILRTAINKTELPFPHAISLLREWEGIVRAQLSRATSPGHLFSPVELPDGF</sequence>